<dbReference type="SUPFAM" id="SSF56601">
    <property type="entry name" value="beta-lactamase/transpeptidase-like"/>
    <property type="match status" value="1"/>
</dbReference>
<dbReference type="Gene3D" id="3.50.80.20">
    <property type="entry name" value="D-Ala-D-Ala carboxypeptidase C, peptidase S13"/>
    <property type="match status" value="1"/>
</dbReference>
<dbReference type="EMBL" id="SNYL01000003">
    <property type="protein sequence ID" value="TDQ44336.1"/>
    <property type="molecule type" value="Genomic_DNA"/>
</dbReference>
<reference evidence="3 4" key="1">
    <citation type="submission" date="2019-03" db="EMBL/GenBank/DDBJ databases">
        <title>Genomic Encyclopedia of Type Strains, Phase IV (KMG-IV): sequencing the most valuable type-strain genomes for metagenomic binning, comparative biology and taxonomic classification.</title>
        <authorList>
            <person name="Goeker M."/>
        </authorList>
    </citation>
    <scope>NUCLEOTIDE SEQUENCE [LARGE SCALE GENOMIC DNA]</scope>
    <source>
        <strain evidence="3 4">DSM 19605</strain>
    </source>
</reference>
<evidence type="ECO:0000313" key="3">
    <source>
        <dbReference type="EMBL" id="TDQ44336.1"/>
    </source>
</evidence>
<evidence type="ECO:0000256" key="2">
    <source>
        <dbReference type="ARBA" id="ARBA00022801"/>
    </source>
</evidence>
<evidence type="ECO:0000256" key="1">
    <source>
        <dbReference type="ARBA" id="ARBA00006096"/>
    </source>
</evidence>
<dbReference type="PANTHER" id="PTHR30023:SF0">
    <property type="entry name" value="PENICILLIN-SENSITIVE CARBOXYPEPTIDASE A"/>
    <property type="match status" value="1"/>
</dbReference>
<accession>A0A4R6UEJ2</accession>
<keyword evidence="4" id="KW-1185">Reference proteome</keyword>
<organism evidence="3 4">
    <name type="scientific">Tepidicella xavieri</name>
    <dbReference type="NCBI Taxonomy" id="360241"/>
    <lineage>
        <taxon>Bacteria</taxon>
        <taxon>Pseudomonadati</taxon>
        <taxon>Pseudomonadota</taxon>
        <taxon>Betaproteobacteria</taxon>
        <taxon>Burkholderiales</taxon>
        <taxon>Tepidicella</taxon>
    </lineage>
</organism>
<comment type="caution">
    <text evidence="3">The sequence shown here is derived from an EMBL/GenBank/DDBJ whole genome shotgun (WGS) entry which is preliminary data.</text>
</comment>
<name>A0A4R6UEJ2_9BURK</name>
<dbReference type="Gene3D" id="3.40.710.10">
    <property type="entry name" value="DD-peptidase/beta-lactamase superfamily"/>
    <property type="match status" value="1"/>
</dbReference>
<dbReference type="Pfam" id="PF02113">
    <property type="entry name" value="Peptidase_S13"/>
    <property type="match status" value="1"/>
</dbReference>
<keyword evidence="2" id="KW-0378">Hydrolase</keyword>
<dbReference type="PANTHER" id="PTHR30023">
    <property type="entry name" value="D-ALANYL-D-ALANINE CARBOXYPEPTIDASE"/>
    <property type="match status" value="1"/>
</dbReference>
<dbReference type="GO" id="GO:0004185">
    <property type="term" value="F:serine-type carboxypeptidase activity"/>
    <property type="evidence" value="ECO:0007669"/>
    <property type="project" value="InterPro"/>
</dbReference>
<dbReference type="InterPro" id="IPR000667">
    <property type="entry name" value="Peptidase_S13"/>
</dbReference>
<keyword evidence="3" id="KW-0645">Protease</keyword>
<dbReference type="PRINTS" id="PR00922">
    <property type="entry name" value="DADACBPTASE3"/>
</dbReference>
<comment type="similarity">
    <text evidence="1">Belongs to the peptidase S13 family.</text>
</comment>
<dbReference type="InterPro" id="IPR012338">
    <property type="entry name" value="Beta-lactam/transpept-like"/>
</dbReference>
<gene>
    <name evidence="3" type="ORF">DFR43_10380</name>
</gene>
<dbReference type="Proteomes" id="UP000295510">
    <property type="component" value="Unassembled WGS sequence"/>
</dbReference>
<proteinExistence type="inferred from homology"/>
<dbReference type="GO" id="GO:0000270">
    <property type="term" value="P:peptidoglycan metabolic process"/>
    <property type="evidence" value="ECO:0007669"/>
    <property type="project" value="TreeGrafter"/>
</dbReference>
<dbReference type="AlphaFoldDB" id="A0A4R6UEJ2"/>
<dbReference type="GO" id="GO:0006508">
    <property type="term" value="P:proteolysis"/>
    <property type="evidence" value="ECO:0007669"/>
    <property type="project" value="InterPro"/>
</dbReference>
<dbReference type="NCBIfam" id="TIGR00666">
    <property type="entry name" value="PBP4"/>
    <property type="match status" value="1"/>
</dbReference>
<sequence>MLVGGWAQASGLPADVQAALQRAQLPPDALAVVVAPAVPGAPPWVSHRAGEPVNPASTMKLVTTFAALDLLGPAHVWRTAVLTDAPVQDGVLQGHLYLKGGGDPKLVSEKLWLLMRRVQALGITRIAGDIVVDRSTFDLPPIDPGAFDGEPLRPYNAAPDALLVNFKSQVFTFVPDAGAGVARVGMEPPLAGVQWPITVPLTGGACGDWRASLRADFADPLRPRFGGSYPAACGERSWPLAHPEPSAMALRAVQGMWQALGGRLDGQVREGLTPPQAQERIALESVPLTEVVRDVNKFSNNVMAQHLLLALAQTPGRPATFDAARERIAQWWGQRIGPVPPAPLVDNGAGLSRDARISADALARLLQVAYVSPMMPELMASLPVSGMDGTLRRSAMGEGLAHLKTGSLRDVQALAGYVHRPDGQRLVLVAIVNHPNARAARPALDALVQWAASR</sequence>
<protein>
    <submittedName>
        <fullName evidence="3">D-alanyl-D-alanine carboxypeptidase/D-alanyl-D-alanine-endopeptidase (Penicillin-binding protein 4)</fullName>
    </submittedName>
</protein>
<keyword evidence="3" id="KW-0121">Carboxypeptidase</keyword>
<evidence type="ECO:0000313" key="4">
    <source>
        <dbReference type="Proteomes" id="UP000295510"/>
    </source>
</evidence>